<sequence>MAEDRGIRTLDDLLRVVRALAFEFNTDNVFVVGSQAILASMPDAPEPARASPEIDAFPENAKIWELEENAKSPGGDPNVASEHIDGLFGVSSQFHRTHGFYIDGVDETTAKLPAGWQVRAIKVRTEVAGRSVYGIAPAPEDLIASKLARLDDRDKQFVEAIHAQRPLDLDLVERRIHETNLDPALQQRAIAYIRSLRPEKKPEAAKLP</sequence>
<evidence type="ECO:0000313" key="3">
    <source>
        <dbReference type="Proteomes" id="UP000325641"/>
    </source>
</evidence>
<dbReference type="KEGG" id="bbet:F8237_33020"/>
<dbReference type="AlphaFoldDB" id="A0A5P6PHG6"/>
<dbReference type="OrthoDB" id="8005789at2"/>
<name>A0A5P6PHG6_9BRAD</name>
<dbReference type="Proteomes" id="UP000325641">
    <property type="component" value="Chromosome"/>
</dbReference>
<feature type="domain" description="DUF6036" evidence="1">
    <location>
        <begin position="24"/>
        <end position="179"/>
    </location>
</feature>
<dbReference type="EMBL" id="CP044543">
    <property type="protein sequence ID" value="QFI76803.1"/>
    <property type="molecule type" value="Genomic_DNA"/>
</dbReference>
<dbReference type="RefSeq" id="WP_049820117.1">
    <property type="nucleotide sequence ID" value="NZ_CP044543.1"/>
</dbReference>
<gene>
    <name evidence="2" type="ORF">F8237_33020</name>
</gene>
<evidence type="ECO:0000313" key="2">
    <source>
        <dbReference type="EMBL" id="QFI76803.1"/>
    </source>
</evidence>
<dbReference type="Pfam" id="PF19502">
    <property type="entry name" value="DUF6036"/>
    <property type="match status" value="1"/>
</dbReference>
<organism evidence="2 3">
    <name type="scientific">Bradyrhizobium betae</name>
    <dbReference type="NCBI Taxonomy" id="244734"/>
    <lineage>
        <taxon>Bacteria</taxon>
        <taxon>Pseudomonadati</taxon>
        <taxon>Pseudomonadota</taxon>
        <taxon>Alphaproteobacteria</taxon>
        <taxon>Hyphomicrobiales</taxon>
        <taxon>Nitrobacteraceae</taxon>
        <taxon>Bradyrhizobium</taxon>
    </lineage>
</organism>
<proteinExistence type="predicted"/>
<reference evidence="3" key="1">
    <citation type="submission" date="2019-10" db="EMBL/GenBank/DDBJ databases">
        <title>Complete Genome Sequence of Bradyrhizobium betae type strain PL7HG1T.</title>
        <authorList>
            <person name="Bromfield E.S.P."/>
            <person name="Cloutier S."/>
        </authorList>
    </citation>
    <scope>NUCLEOTIDE SEQUENCE [LARGE SCALE GENOMIC DNA]</scope>
    <source>
        <strain evidence="3">PL7HG1</strain>
    </source>
</reference>
<evidence type="ECO:0000259" key="1">
    <source>
        <dbReference type="Pfam" id="PF19502"/>
    </source>
</evidence>
<protein>
    <recommendedName>
        <fullName evidence="1">DUF6036 domain-containing protein</fullName>
    </recommendedName>
</protein>
<dbReference type="InterPro" id="IPR045792">
    <property type="entry name" value="DUF6036"/>
</dbReference>
<accession>A0A5P6PHG6</accession>